<feature type="compositionally biased region" description="Basic residues" evidence="1">
    <location>
        <begin position="105"/>
        <end position="121"/>
    </location>
</feature>
<reference evidence="2 3" key="1">
    <citation type="submission" date="2022-11" db="EMBL/GenBank/DDBJ databases">
        <title>Whole genome sequence of Eschrichtius robustus ER-17-0199.</title>
        <authorList>
            <person name="Bruniche-Olsen A."/>
            <person name="Black A.N."/>
            <person name="Fields C.J."/>
            <person name="Walden K."/>
            <person name="Dewoody J.A."/>
        </authorList>
    </citation>
    <scope>NUCLEOTIDE SEQUENCE [LARGE SCALE GENOMIC DNA]</scope>
    <source>
        <strain evidence="2">ER-17-0199</strain>
        <tissue evidence="2">Blubber</tissue>
    </source>
</reference>
<evidence type="ECO:0000256" key="1">
    <source>
        <dbReference type="SAM" id="MobiDB-lite"/>
    </source>
</evidence>
<name>A0AB34GYZ3_ESCRO</name>
<proteinExistence type="predicted"/>
<comment type="caution">
    <text evidence="2">The sequence shown here is derived from an EMBL/GenBank/DDBJ whole genome shotgun (WGS) entry which is preliminary data.</text>
</comment>
<keyword evidence="3" id="KW-1185">Reference proteome</keyword>
<gene>
    <name evidence="2" type="ORF">J1605_008216</name>
</gene>
<feature type="region of interest" description="Disordered" evidence="1">
    <location>
        <begin position="102"/>
        <end position="171"/>
    </location>
</feature>
<protein>
    <submittedName>
        <fullName evidence="2">Uncharacterized protein</fullName>
    </submittedName>
</protein>
<dbReference type="Proteomes" id="UP001159641">
    <property type="component" value="Unassembled WGS sequence"/>
</dbReference>
<sequence length="171" mass="18452">MVQSLPSKKFSSRKNYTKHMFIHGWMVVRLGRGRSLHGPKAPGAPSTADLSLLTTLSPAGEMRTKCAVVLAGPSRSATTAQARWSSHTGSALHLPVRRLAPSRFTQRRARSPAHAHARRSARAPCPACGKGLLHRALAGAPPRPRTLRPDPGLVPGQRPPADPFEPHRCHA</sequence>
<organism evidence="2 3">
    <name type="scientific">Eschrichtius robustus</name>
    <name type="common">California gray whale</name>
    <name type="synonym">Eschrichtius gibbosus</name>
    <dbReference type="NCBI Taxonomy" id="9764"/>
    <lineage>
        <taxon>Eukaryota</taxon>
        <taxon>Metazoa</taxon>
        <taxon>Chordata</taxon>
        <taxon>Craniata</taxon>
        <taxon>Vertebrata</taxon>
        <taxon>Euteleostomi</taxon>
        <taxon>Mammalia</taxon>
        <taxon>Eutheria</taxon>
        <taxon>Laurasiatheria</taxon>
        <taxon>Artiodactyla</taxon>
        <taxon>Whippomorpha</taxon>
        <taxon>Cetacea</taxon>
        <taxon>Mysticeti</taxon>
        <taxon>Eschrichtiidae</taxon>
        <taxon>Eschrichtius</taxon>
    </lineage>
</organism>
<dbReference type="EMBL" id="JAIQCJ010002047">
    <property type="protein sequence ID" value="KAJ8784453.1"/>
    <property type="molecule type" value="Genomic_DNA"/>
</dbReference>
<evidence type="ECO:0000313" key="3">
    <source>
        <dbReference type="Proteomes" id="UP001159641"/>
    </source>
</evidence>
<evidence type="ECO:0000313" key="2">
    <source>
        <dbReference type="EMBL" id="KAJ8784453.1"/>
    </source>
</evidence>
<dbReference type="AlphaFoldDB" id="A0AB34GYZ3"/>
<accession>A0AB34GYZ3</accession>